<proteinExistence type="inferred from homology"/>
<dbReference type="GO" id="GO:0009507">
    <property type="term" value="C:chloroplast"/>
    <property type="evidence" value="ECO:0007669"/>
    <property type="project" value="TreeGrafter"/>
</dbReference>
<gene>
    <name evidence="3" type="ORF">CYMTET_15701</name>
</gene>
<accession>A0AAE0L929</accession>
<evidence type="ECO:0000313" key="4">
    <source>
        <dbReference type="Proteomes" id="UP001190700"/>
    </source>
</evidence>
<keyword evidence="4" id="KW-1185">Reference proteome</keyword>
<reference evidence="3 4" key="1">
    <citation type="journal article" date="2015" name="Genome Biol. Evol.">
        <title>Comparative Genomics of a Bacterivorous Green Alga Reveals Evolutionary Causalities and Consequences of Phago-Mixotrophic Mode of Nutrition.</title>
        <authorList>
            <person name="Burns J.A."/>
            <person name="Paasch A."/>
            <person name="Narechania A."/>
            <person name="Kim E."/>
        </authorList>
    </citation>
    <scope>NUCLEOTIDE SEQUENCE [LARGE SCALE GENOMIC DNA]</scope>
    <source>
        <strain evidence="3 4">PLY_AMNH</strain>
    </source>
</reference>
<dbReference type="SUPFAM" id="SSF75620">
    <property type="entry name" value="Release factor"/>
    <property type="match status" value="1"/>
</dbReference>
<comment type="caution">
    <text evidence="3">The sequence shown here is derived from an EMBL/GenBank/DDBJ whole genome shotgun (WGS) entry which is preliminary data.</text>
</comment>
<dbReference type="InterPro" id="IPR050057">
    <property type="entry name" value="Prokaryotic/Mito_RF"/>
</dbReference>
<organism evidence="3 4">
    <name type="scientific">Cymbomonas tetramitiformis</name>
    <dbReference type="NCBI Taxonomy" id="36881"/>
    <lineage>
        <taxon>Eukaryota</taxon>
        <taxon>Viridiplantae</taxon>
        <taxon>Chlorophyta</taxon>
        <taxon>Pyramimonadophyceae</taxon>
        <taxon>Pyramimonadales</taxon>
        <taxon>Pyramimonadaceae</taxon>
        <taxon>Cymbomonas</taxon>
    </lineage>
</organism>
<dbReference type="EMBL" id="LGRX02006701">
    <property type="protein sequence ID" value="KAK3276215.1"/>
    <property type="molecule type" value="Genomic_DNA"/>
</dbReference>
<dbReference type="Proteomes" id="UP001190700">
    <property type="component" value="Unassembled WGS sequence"/>
</dbReference>
<dbReference type="Pfam" id="PF00472">
    <property type="entry name" value="RF-1"/>
    <property type="match status" value="1"/>
</dbReference>
<protein>
    <recommendedName>
        <fullName evidence="2">Prokaryotic-type class I peptide chain release factors domain-containing protein</fullName>
    </recommendedName>
</protein>
<evidence type="ECO:0000259" key="2">
    <source>
        <dbReference type="Pfam" id="PF00472"/>
    </source>
</evidence>
<dbReference type="PANTHER" id="PTHR43804:SF6">
    <property type="entry name" value="CLASS I PEPTIDE CHAIN RELEASE FACTOR"/>
    <property type="match status" value="1"/>
</dbReference>
<dbReference type="AlphaFoldDB" id="A0AAE0L929"/>
<dbReference type="InterPro" id="IPR000352">
    <property type="entry name" value="Pep_chain_release_fac_I"/>
</dbReference>
<sequence>MLSLFLPWRLEVPCRVALQAATSSTRAKNTFSLGVRVFLEQTDDGLLKQCTVDRLKARSGPGGQHRNKVESGVRLTHIPTGTTSQAFEERSQHMNRAVALKRLREALALGVRASEPQLAEGAPYAIPPPLQRILPGAKQQIKTKHPDYPTGVALLLDLLQAHDYSIQRTGQALQLSTGKVSKLLLADASLRAAVNRAREARGLKPLR</sequence>
<evidence type="ECO:0000313" key="3">
    <source>
        <dbReference type="EMBL" id="KAK3276215.1"/>
    </source>
</evidence>
<dbReference type="PANTHER" id="PTHR43804">
    <property type="entry name" value="LD18447P"/>
    <property type="match status" value="1"/>
</dbReference>
<dbReference type="GO" id="GO:0003747">
    <property type="term" value="F:translation release factor activity"/>
    <property type="evidence" value="ECO:0007669"/>
    <property type="project" value="InterPro"/>
</dbReference>
<dbReference type="InterPro" id="IPR045853">
    <property type="entry name" value="Pep_chain_release_fac_I_sf"/>
</dbReference>
<feature type="domain" description="Prokaryotic-type class I peptide chain release factors" evidence="2">
    <location>
        <begin position="59"/>
        <end position="109"/>
    </location>
</feature>
<name>A0AAE0L929_9CHLO</name>
<dbReference type="Gene3D" id="3.30.160.20">
    <property type="match status" value="1"/>
</dbReference>
<comment type="similarity">
    <text evidence="1">Belongs to the prokaryotic/mitochondrial release factor family.</text>
</comment>
<evidence type="ECO:0000256" key="1">
    <source>
        <dbReference type="ARBA" id="ARBA00010835"/>
    </source>
</evidence>